<dbReference type="SUPFAM" id="SSF52172">
    <property type="entry name" value="CheY-like"/>
    <property type="match status" value="1"/>
</dbReference>
<name>A0ABS1VB63_9PROT</name>
<keyword evidence="5" id="KW-1185">Reference proteome</keyword>
<dbReference type="InterPro" id="IPR001789">
    <property type="entry name" value="Sig_transdc_resp-reg_receiver"/>
</dbReference>
<dbReference type="InterPro" id="IPR050595">
    <property type="entry name" value="Bact_response_regulator"/>
</dbReference>
<accession>A0ABS1VB63</accession>
<comment type="caution">
    <text evidence="4">The sequence shown here is derived from an EMBL/GenBank/DDBJ whole genome shotgun (WGS) entry which is preliminary data.</text>
</comment>
<dbReference type="InterPro" id="IPR011006">
    <property type="entry name" value="CheY-like_superfamily"/>
</dbReference>
<dbReference type="SMART" id="SM00448">
    <property type="entry name" value="REC"/>
    <property type="match status" value="1"/>
</dbReference>
<dbReference type="PANTHER" id="PTHR44591:SF21">
    <property type="entry name" value="TWO-COMPONENT RESPONSE REGULATOR"/>
    <property type="match status" value="1"/>
</dbReference>
<dbReference type="RefSeq" id="WP_202828624.1">
    <property type="nucleotide sequence ID" value="NZ_JAEUXJ010000021.1"/>
</dbReference>
<gene>
    <name evidence="4" type="ORF">JMJ55_26495</name>
</gene>
<dbReference type="PANTHER" id="PTHR44591">
    <property type="entry name" value="STRESS RESPONSE REGULATOR PROTEIN 1"/>
    <property type="match status" value="1"/>
</dbReference>
<feature type="domain" description="Response regulatory" evidence="3">
    <location>
        <begin position="2"/>
        <end position="117"/>
    </location>
</feature>
<evidence type="ECO:0000256" key="1">
    <source>
        <dbReference type="ARBA" id="ARBA00022553"/>
    </source>
</evidence>
<evidence type="ECO:0000259" key="3">
    <source>
        <dbReference type="PROSITE" id="PS50110"/>
    </source>
</evidence>
<feature type="modified residue" description="4-aspartylphosphate" evidence="2">
    <location>
        <position position="53"/>
    </location>
</feature>
<evidence type="ECO:0000313" key="5">
    <source>
        <dbReference type="Proteomes" id="UP000606490"/>
    </source>
</evidence>
<evidence type="ECO:0000256" key="2">
    <source>
        <dbReference type="PROSITE-ProRule" id="PRU00169"/>
    </source>
</evidence>
<organism evidence="4 5">
    <name type="scientific">Belnapia mucosa</name>
    <dbReference type="NCBI Taxonomy" id="2804532"/>
    <lineage>
        <taxon>Bacteria</taxon>
        <taxon>Pseudomonadati</taxon>
        <taxon>Pseudomonadota</taxon>
        <taxon>Alphaproteobacteria</taxon>
        <taxon>Acetobacterales</taxon>
        <taxon>Roseomonadaceae</taxon>
        <taxon>Belnapia</taxon>
    </lineage>
</organism>
<evidence type="ECO:0000313" key="4">
    <source>
        <dbReference type="EMBL" id="MBL6458883.1"/>
    </source>
</evidence>
<protein>
    <submittedName>
        <fullName evidence="4">Response regulator</fullName>
    </submittedName>
</protein>
<proteinExistence type="predicted"/>
<sequence>MTVLLVEDDTMVRLTLADFFDAAGLDFLEASNAEDALAILDDPSQPVDVLVTDINLGTGDSGLALAAKARQRRPKLLVIYETGSPETLAGRNFSSWERVFYKPFDPTALAATVSALNGPCRPGRPYYRPSAGENMASSL</sequence>
<dbReference type="PROSITE" id="PS50110">
    <property type="entry name" value="RESPONSE_REGULATORY"/>
    <property type="match status" value="1"/>
</dbReference>
<dbReference type="EMBL" id="JAEUXJ010000021">
    <property type="protein sequence ID" value="MBL6458883.1"/>
    <property type="molecule type" value="Genomic_DNA"/>
</dbReference>
<dbReference type="Proteomes" id="UP000606490">
    <property type="component" value="Unassembled WGS sequence"/>
</dbReference>
<dbReference type="Gene3D" id="3.40.50.2300">
    <property type="match status" value="1"/>
</dbReference>
<keyword evidence="1 2" id="KW-0597">Phosphoprotein</keyword>
<reference evidence="4 5" key="1">
    <citation type="submission" date="2021-01" db="EMBL/GenBank/DDBJ databases">
        <title>Belnapia mucosa sp. nov. and Belnapia arida sp. nov., isolated from the Tabernas Desert (Almeria, Spain).</title>
        <authorList>
            <person name="Molina-Menor E."/>
            <person name="Vidal-Verdu A."/>
            <person name="Calonge A."/>
            <person name="Satari L."/>
            <person name="Pereto Magraner J."/>
            <person name="Porcar Miralles M."/>
        </authorList>
    </citation>
    <scope>NUCLEOTIDE SEQUENCE [LARGE SCALE GENOMIC DNA]</scope>
    <source>
        <strain evidence="4 5">T6</strain>
    </source>
</reference>
<dbReference type="Pfam" id="PF00072">
    <property type="entry name" value="Response_reg"/>
    <property type="match status" value="1"/>
</dbReference>